<sequence length="66" mass="7544">MIHTRHYTTLSTLSYISSKWKTAKGDSSGSNIPSFWIVVFVYPFSCYYSPWAETICAHLTTYGVLK</sequence>
<proteinExistence type="predicted"/>
<evidence type="ECO:0000313" key="2">
    <source>
        <dbReference type="Proteomes" id="UP000242287"/>
    </source>
</evidence>
<dbReference type="AlphaFoldDB" id="A0A2A9NTB6"/>
<dbReference type="Proteomes" id="UP000242287">
    <property type="component" value="Unassembled WGS sequence"/>
</dbReference>
<keyword evidence="2" id="KW-1185">Reference proteome</keyword>
<evidence type="ECO:0000313" key="1">
    <source>
        <dbReference type="EMBL" id="PFH50950.1"/>
    </source>
</evidence>
<reference evidence="1 2" key="1">
    <citation type="submission" date="2014-02" db="EMBL/GenBank/DDBJ databases">
        <title>Transposable element dynamics among asymbiotic and ectomycorrhizal Amanita fungi.</title>
        <authorList>
            <consortium name="DOE Joint Genome Institute"/>
            <person name="Hess J."/>
            <person name="Skrede I."/>
            <person name="Wolfe B."/>
            <person name="LaButti K."/>
            <person name="Ohm R.A."/>
            <person name="Grigoriev I.V."/>
            <person name="Pringle A."/>
        </authorList>
    </citation>
    <scope>NUCLEOTIDE SEQUENCE [LARGE SCALE GENOMIC DNA]</scope>
    <source>
        <strain evidence="1 2">SKay4041</strain>
    </source>
</reference>
<accession>A0A2A9NTB6</accession>
<dbReference type="EMBL" id="KZ301994">
    <property type="protein sequence ID" value="PFH50950.1"/>
    <property type="molecule type" value="Genomic_DNA"/>
</dbReference>
<name>A0A2A9NTB6_9AGAR</name>
<organism evidence="1 2">
    <name type="scientific">Amanita thiersii Skay4041</name>
    <dbReference type="NCBI Taxonomy" id="703135"/>
    <lineage>
        <taxon>Eukaryota</taxon>
        <taxon>Fungi</taxon>
        <taxon>Dikarya</taxon>
        <taxon>Basidiomycota</taxon>
        <taxon>Agaricomycotina</taxon>
        <taxon>Agaricomycetes</taxon>
        <taxon>Agaricomycetidae</taxon>
        <taxon>Agaricales</taxon>
        <taxon>Pluteineae</taxon>
        <taxon>Amanitaceae</taxon>
        <taxon>Amanita</taxon>
    </lineage>
</organism>
<gene>
    <name evidence="1" type="ORF">AMATHDRAFT_60135</name>
</gene>
<protein>
    <submittedName>
        <fullName evidence="1">Uncharacterized protein</fullName>
    </submittedName>
</protein>